<evidence type="ECO:0000313" key="2">
    <source>
        <dbReference type="Proteomes" id="UP001287286"/>
    </source>
</evidence>
<keyword evidence="2" id="KW-1185">Reference proteome</keyword>
<reference evidence="1 2" key="1">
    <citation type="journal article" date="2024" name="Microbiol. Resour. Announc.">
        <title>Genome annotations for the ascomycete fungi Trichoderma harzianum, Trichoderma aggressivum, and Purpureocillium lilacinum.</title>
        <authorList>
            <person name="Beijen E.P.W."/>
            <person name="Ohm R.A."/>
        </authorList>
    </citation>
    <scope>NUCLEOTIDE SEQUENCE [LARGE SCALE GENOMIC DNA]</scope>
    <source>
        <strain evidence="1 2">CBS 150709</strain>
    </source>
</reference>
<dbReference type="Proteomes" id="UP001287286">
    <property type="component" value="Unassembled WGS sequence"/>
</dbReference>
<name>A0ABR0BPD4_PURLI</name>
<sequence>MSTAYARGGRRMGSKTSDMLDTIAVCFTAVYLIRTSPGDDGGVAVWVLIEDDENAVSSCLGGGEGVAMMGTDDSRSESSWGVGQAGMEGRAGVDLLVLLVHVLATQKLPTRGWIFLRSATTPAPSPIRRIN</sequence>
<organism evidence="1 2">
    <name type="scientific">Purpureocillium lilacinum</name>
    <name type="common">Paecilomyces lilacinus</name>
    <dbReference type="NCBI Taxonomy" id="33203"/>
    <lineage>
        <taxon>Eukaryota</taxon>
        <taxon>Fungi</taxon>
        <taxon>Dikarya</taxon>
        <taxon>Ascomycota</taxon>
        <taxon>Pezizomycotina</taxon>
        <taxon>Sordariomycetes</taxon>
        <taxon>Hypocreomycetidae</taxon>
        <taxon>Hypocreales</taxon>
        <taxon>Ophiocordycipitaceae</taxon>
        <taxon>Purpureocillium</taxon>
    </lineage>
</organism>
<accession>A0ABR0BPD4</accession>
<gene>
    <name evidence="1" type="ORF">Purlil1_9837</name>
</gene>
<proteinExistence type="predicted"/>
<comment type="caution">
    <text evidence="1">The sequence shown here is derived from an EMBL/GenBank/DDBJ whole genome shotgun (WGS) entry which is preliminary data.</text>
</comment>
<dbReference type="EMBL" id="JAWRVI010000046">
    <property type="protein sequence ID" value="KAK4085880.1"/>
    <property type="molecule type" value="Genomic_DNA"/>
</dbReference>
<evidence type="ECO:0000313" key="1">
    <source>
        <dbReference type="EMBL" id="KAK4085880.1"/>
    </source>
</evidence>
<protein>
    <submittedName>
        <fullName evidence="1">Uncharacterized protein</fullName>
    </submittedName>
</protein>